<feature type="compositionally biased region" description="Polar residues" evidence="1">
    <location>
        <begin position="36"/>
        <end position="50"/>
    </location>
</feature>
<protein>
    <submittedName>
        <fullName evidence="2">Uncharacterized protein</fullName>
    </submittedName>
</protein>
<name>A0A9Q3GET6_9BASI</name>
<feature type="compositionally biased region" description="Basic and acidic residues" evidence="1">
    <location>
        <begin position="107"/>
        <end position="126"/>
    </location>
</feature>
<feature type="region of interest" description="Disordered" evidence="1">
    <location>
        <begin position="62"/>
        <end position="126"/>
    </location>
</feature>
<accession>A0A9Q3GET6</accession>
<sequence length="167" mass="19183">MILVFSLKRVSPAILGEFNKEVVHQQVPQYLPTPSPSNSEYNQTSKNETNTSDLIFVAQKPRIHPQESDFNGPQPLAKRLLRPRANITNVNQAADDDEEEGGDGGDSCEKGKETEKENQTQNKREKMKIQRITSLEELLQKLLFQLWVVFLISKEFKEIVCKEIQNW</sequence>
<evidence type="ECO:0000313" key="3">
    <source>
        <dbReference type="Proteomes" id="UP000765509"/>
    </source>
</evidence>
<organism evidence="2 3">
    <name type="scientific">Austropuccinia psidii MF-1</name>
    <dbReference type="NCBI Taxonomy" id="1389203"/>
    <lineage>
        <taxon>Eukaryota</taxon>
        <taxon>Fungi</taxon>
        <taxon>Dikarya</taxon>
        <taxon>Basidiomycota</taxon>
        <taxon>Pucciniomycotina</taxon>
        <taxon>Pucciniomycetes</taxon>
        <taxon>Pucciniales</taxon>
        <taxon>Sphaerophragmiaceae</taxon>
        <taxon>Austropuccinia</taxon>
    </lineage>
</organism>
<feature type="compositionally biased region" description="Acidic residues" evidence="1">
    <location>
        <begin position="94"/>
        <end position="103"/>
    </location>
</feature>
<dbReference type="AlphaFoldDB" id="A0A9Q3GET6"/>
<reference evidence="2" key="1">
    <citation type="submission" date="2021-03" db="EMBL/GenBank/DDBJ databases">
        <title>Draft genome sequence of rust myrtle Austropuccinia psidii MF-1, a brazilian biotype.</title>
        <authorList>
            <person name="Quecine M.C."/>
            <person name="Pachon D.M.R."/>
            <person name="Bonatelli M.L."/>
            <person name="Correr F.H."/>
            <person name="Franceschini L.M."/>
            <person name="Leite T.F."/>
            <person name="Margarido G.R.A."/>
            <person name="Almeida C.A."/>
            <person name="Ferrarezi J.A."/>
            <person name="Labate C.A."/>
        </authorList>
    </citation>
    <scope>NUCLEOTIDE SEQUENCE</scope>
    <source>
        <strain evidence="2">MF-1</strain>
    </source>
</reference>
<keyword evidence="3" id="KW-1185">Reference proteome</keyword>
<evidence type="ECO:0000256" key="1">
    <source>
        <dbReference type="SAM" id="MobiDB-lite"/>
    </source>
</evidence>
<feature type="region of interest" description="Disordered" evidence="1">
    <location>
        <begin position="29"/>
        <end position="50"/>
    </location>
</feature>
<dbReference type="Proteomes" id="UP000765509">
    <property type="component" value="Unassembled WGS sequence"/>
</dbReference>
<comment type="caution">
    <text evidence="2">The sequence shown here is derived from an EMBL/GenBank/DDBJ whole genome shotgun (WGS) entry which is preliminary data.</text>
</comment>
<evidence type="ECO:0000313" key="2">
    <source>
        <dbReference type="EMBL" id="MBW0464679.1"/>
    </source>
</evidence>
<proteinExistence type="predicted"/>
<gene>
    <name evidence="2" type="ORF">O181_004394</name>
</gene>
<dbReference type="EMBL" id="AVOT02000848">
    <property type="protein sequence ID" value="MBW0464679.1"/>
    <property type="molecule type" value="Genomic_DNA"/>
</dbReference>